<feature type="non-terminal residue" evidence="1">
    <location>
        <position position="1"/>
    </location>
</feature>
<feature type="non-terminal residue" evidence="1">
    <location>
        <position position="50"/>
    </location>
</feature>
<organism evidence="1 2">
    <name type="scientific">Gigaspora margarita</name>
    <dbReference type="NCBI Taxonomy" id="4874"/>
    <lineage>
        <taxon>Eukaryota</taxon>
        <taxon>Fungi</taxon>
        <taxon>Fungi incertae sedis</taxon>
        <taxon>Mucoromycota</taxon>
        <taxon>Glomeromycotina</taxon>
        <taxon>Glomeromycetes</taxon>
        <taxon>Diversisporales</taxon>
        <taxon>Gigasporaceae</taxon>
        <taxon>Gigaspora</taxon>
    </lineage>
</organism>
<gene>
    <name evidence="1" type="ORF">GMARGA_LOCUS39564</name>
</gene>
<protein>
    <submittedName>
        <fullName evidence="1">6744_t:CDS:1</fullName>
    </submittedName>
</protein>
<dbReference type="EMBL" id="CAJVQB010095072">
    <property type="protein sequence ID" value="CAG8849167.1"/>
    <property type="molecule type" value="Genomic_DNA"/>
</dbReference>
<sequence length="50" mass="5978">NSGRGNYKQFQYQKDVCYINKEKRLFYEVGTTGVQKRGRNLKVKQDHRVV</sequence>
<evidence type="ECO:0000313" key="2">
    <source>
        <dbReference type="Proteomes" id="UP000789901"/>
    </source>
</evidence>
<evidence type="ECO:0000313" key="1">
    <source>
        <dbReference type="EMBL" id="CAG8849167.1"/>
    </source>
</evidence>
<name>A0ABN7X6B3_GIGMA</name>
<accession>A0ABN7X6B3</accession>
<proteinExistence type="predicted"/>
<comment type="caution">
    <text evidence="1">The sequence shown here is derived from an EMBL/GenBank/DDBJ whole genome shotgun (WGS) entry which is preliminary data.</text>
</comment>
<keyword evidence="2" id="KW-1185">Reference proteome</keyword>
<reference evidence="1 2" key="1">
    <citation type="submission" date="2021-06" db="EMBL/GenBank/DDBJ databases">
        <authorList>
            <person name="Kallberg Y."/>
            <person name="Tangrot J."/>
            <person name="Rosling A."/>
        </authorList>
    </citation>
    <scope>NUCLEOTIDE SEQUENCE [LARGE SCALE GENOMIC DNA]</scope>
    <source>
        <strain evidence="1 2">120-4 pot B 10/14</strain>
    </source>
</reference>
<dbReference type="Proteomes" id="UP000789901">
    <property type="component" value="Unassembled WGS sequence"/>
</dbReference>